<proteinExistence type="predicted"/>
<dbReference type="GO" id="GO:0004519">
    <property type="term" value="F:endonuclease activity"/>
    <property type="evidence" value="ECO:0007669"/>
    <property type="project" value="UniProtKB-KW"/>
</dbReference>
<dbReference type="EMBL" id="CP060286">
    <property type="protein sequence ID" value="QNK41579.1"/>
    <property type="molecule type" value="Genomic_DNA"/>
</dbReference>
<keyword evidence="2" id="KW-0540">Nuclease</keyword>
<protein>
    <submittedName>
        <fullName evidence="2">HNH endonuclease</fullName>
    </submittedName>
</protein>
<dbReference type="Pfam" id="PF13391">
    <property type="entry name" value="HNH_2"/>
    <property type="match status" value="1"/>
</dbReference>
<dbReference type="KEGG" id="cfem:HCR03_04760"/>
<dbReference type="CDD" id="cd00085">
    <property type="entry name" value="HNHc"/>
    <property type="match status" value="1"/>
</dbReference>
<dbReference type="InterPro" id="IPR003615">
    <property type="entry name" value="HNH_nuc"/>
</dbReference>
<dbReference type="Gene3D" id="1.10.30.50">
    <property type="match status" value="1"/>
</dbReference>
<dbReference type="Proteomes" id="UP000515909">
    <property type="component" value="Chromosome"/>
</dbReference>
<evidence type="ECO:0000259" key="1">
    <source>
        <dbReference type="SMART" id="SM00507"/>
    </source>
</evidence>
<evidence type="ECO:0000313" key="2">
    <source>
        <dbReference type="EMBL" id="QNK41579.1"/>
    </source>
</evidence>
<dbReference type="RefSeq" id="WP_187036921.1">
    <property type="nucleotide sequence ID" value="NZ_CP060286.1"/>
</dbReference>
<accession>A0A7G8TD88</accession>
<organism evidence="2 3">
    <name type="scientific">Caproicibacter fermentans</name>
    <dbReference type="NCBI Taxonomy" id="2576756"/>
    <lineage>
        <taxon>Bacteria</taxon>
        <taxon>Bacillati</taxon>
        <taxon>Bacillota</taxon>
        <taxon>Clostridia</taxon>
        <taxon>Eubacteriales</taxon>
        <taxon>Acutalibacteraceae</taxon>
        <taxon>Caproicibacter</taxon>
    </lineage>
</organism>
<dbReference type="SMART" id="SM00507">
    <property type="entry name" value="HNHc"/>
    <property type="match status" value="1"/>
</dbReference>
<sequence length="525" mass="60851">MPLFSLKECKRDNSNTKQKVFIEYLYKKFGVSEDNEEFDNDYFTQLNEDDLIESLEYYISIRSVTGQVTAKNYITYLTGFFKTLSDDYNIKNEIFTNVDMKSHFIERSHTVISKLKETENKDVATDKQYEDLVDGIDKFLSNHSDVENEIYDEFRKSKYKDNNRLKIYPHFVSIITTKLVLKLALKALTIASLNVEDLNIEGATLYLNGTPLPLDEELVELLRIYLNIRTNILESQSLTEDKLFINYDGTPYLKPAKDRKHTASYGMLFKIMHDCVNTVSTELFSARTAQQWLNSGMGVSWVSKITGFSPIRCIELQSESESVTLEKLQTFLGAKIEVKKKERKSCPLCGNEIKAELSNWILVQFEDTIFYISKKELSLLEGDSDAQFGDDIMITDSPQFNLRFAQDMDEDIDVPENETVEQKNTRVKRYQKLVNQLKRIYGHKCQLCGHSFQMDNGNEYCEAHHIKELSKNGSQDPRNVIIVCSNHHRMFHYARNSIIIGDPINGERVIKIGEEEFKIPFKEHI</sequence>
<gene>
    <name evidence="2" type="ORF">HCR03_04760</name>
</gene>
<dbReference type="AlphaFoldDB" id="A0A7G8TD88"/>
<keyword evidence="2" id="KW-0378">Hydrolase</keyword>
<evidence type="ECO:0000313" key="3">
    <source>
        <dbReference type="Proteomes" id="UP000515909"/>
    </source>
</evidence>
<feature type="domain" description="HNH nuclease" evidence="1">
    <location>
        <begin position="433"/>
        <end position="489"/>
    </location>
</feature>
<reference evidence="2 3" key="1">
    <citation type="submission" date="2020-08" db="EMBL/GenBank/DDBJ databases">
        <title>The isolate Caproiciproducens sp. 7D4C2 produces n-caproate at mildly acidic conditions from hexoses: genome and rBOX comparison with related strains and chain-elongating bacteria.</title>
        <authorList>
            <person name="Esquivel-Elizondo S."/>
            <person name="Bagci C."/>
            <person name="Temovska M."/>
            <person name="Jeon B.S."/>
            <person name="Bessarab I."/>
            <person name="Williams R.B.H."/>
            <person name="Huson D.H."/>
            <person name="Angenent L.T."/>
        </authorList>
    </citation>
    <scope>NUCLEOTIDE SEQUENCE [LARGE SCALE GENOMIC DNA]</scope>
    <source>
        <strain evidence="2 3">7D4C2</strain>
    </source>
</reference>
<keyword evidence="2" id="KW-0255">Endonuclease</keyword>
<name>A0A7G8TD88_9FIRM</name>